<dbReference type="PANTHER" id="PTHR14097:SF7">
    <property type="entry name" value="OXIDOREDUCTASE HTATIP2"/>
    <property type="match status" value="1"/>
</dbReference>
<dbReference type="SUPFAM" id="SSF51735">
    <property type="entry name" value="NAD(P)-binding Rossmann-fold domains"/>
    <property type="match status" value="1"/>
</dbReference>
<dbReference type="AlphaFoldDB" id="A0AB39UVA5"/>
<gene>
    <name evidence="1" type="ORF">AAIA72_16090</name>
</gene>
<dbReference type="EMBL" id="CP154858">
    <property type="protein sequence ID" value="XDT72294.1"/>
    <property type="molecule type" value="Genomic_DNA"/>
</dbReference>
<organism evidence="1">
    <name type="scientific">Thermohahella caldifontis</name>
    <dbReference type="NCBI Taxonomy" id="3142973"/>
    <lineage>
        <taxon>Bacteria</taxon>
        <taxon>Pseudomonadati</taxon>
        <taxon>Pseudomonadota</taxon>
        <taxon>Gammaproteobacteria</taxon>
        <taxon>Oceanospirillales</taxon>
        <taxon>Hahellaceae</taxon>
        <taxon>Thermohahella</taxon>
    </lineage>
</organism>
<dbReference type="InterPro" id="IPR036291">
    <property type="entry name" value="NAD(P)-bd_dom_sf"/>
</dbReference>
<sequence>MKLMILGATGAVGREVMAQALASGRFAEVVAPTRRPLPAHRGLVNPVWPMTVPLPDSPHWSVDGVICCLGTTLRKAGSREAFRVVDETLVLAAARKAWEAGARTFVLNSSMGADPGAPAFYLQVKGRVEQQLKDMDFERLVLVRPSLIDAEREEFRPAEWLGRKLSRVVRPLIPDRYKPVTPEAIAHAMLAALEGPPGVEIIENAEIINGG</sequence>
<dbReference type="RefSeq" id="WP_369601305.1">
    <property type="nucleotide sequence ID" value="NZ_CP154858.1"/>
</dbReference>
<dbReference type="Gene3D" id="3.40.50.720">
    <property type="entry name" value="NAD(P)-binding Rossmann-like Domain"/>
    <property type="match status" value="1"/>
</dbReference>
<protein>
    <submittedName>
        <fullName evidence="1">Oxidoreductase</fullName>
    </submittedName>
</protein>
<reference evidence="1" key="1">
    <citation type="submission" date="2024-05" db="EMBL/GenBank/DDBJ databases">
        <title>Genome sequencing of novel strain.</title>
        <authorList>
            <person name="Ganbat D."/>
            <person name="Ganbat S."/>
            <person name="Lee S.-J."/>
        </authorList>
    </citation>
    <scope>NUCLEOTIDE SEQUENCE</scope>
    <source>
        <strain evidence="1">SMD15-11</strain>
    </source>
</reference>
<accession>A0AB39UVA5</accession>
<name>A0AB39UVA5_9GAMM</name>
<dbReference type="PANTHER" id="PTHR14097">
    <property type="entry name" value="OXIDOREDUCTASE HTATIP2"/>
    <property type="match status" value="1"/>
</dbReference>
<proteinExistence type="predicted"/>
<evidence type="ECO:0000313" key="1">
    <source>
        <dbReference type="EMBL" id="XDT72294.1"/>
    </source>
</evidence>
<dbReference type="KEGG" id="tcd:AAIA72_16090"/>